<dbReference type="KEGG" id="bpm:BURPS1710b_0482"/>
<dbReference type="EMBL" id="CP000124">
    <property type="protein sequence ID" value="ABA49345.1"/>
    <property type="molecule type" value="Genomic_DNA"/>
</dbReference>
<dbReference type="InterPro" id="IPR013988">
    <property type="entry name" value="YjdM_C"/>
</dbReference>
<dbReference type="PANTHER" id="PTHR30305">
    <property type="entry name" value="PROTEIN YJDM-RELATED"/>
    <property type="match status" value="1"/>
</dbReference>
<dbReference type="AlphaFoldDB" id="Q3JX07"/>
<evidence type="ECO:0000259" key="2">
    <source>
        <dbReference type="Pfam" id="PF03831"/>
    </source>
</evidence>
<evidence type="ECO:0000256" key="1">
    <source>
        <dbReference type="ARBA" id="ARBA00009248"/>
    </source>
</evidence>
<sequence length="134" mass="14314">MRAGEYTFTYSINCKQGCNTMSTLPACPQCAMENTYPDGEHYICADCGHEWPIAGDANAADDDAAAVVKDANGNVLADGDAVVLIKDLKVKGSSITLKMGTKVKSIRLVGGDHEVDCKMDAGNFMLKACYLKKV</sequence>
<dbReference type="Pfam" id="PF08274">
    <property type="entry name" value="Zn_Ribbon_YjdM"/>
    <property type="match status" value="1"/>
</dbReference>
<dbReference type="Gene3D" id="2.20.25.10">
    <property type="match status" value="1"/>
</dbReference>
<dbReference type="Gene3D" id="2.30.30.40">
    <property type="entry name" value="SH3 Domains"/>
    <property type="match status" value="1"/>
</dbReference>
<dbReference type="SUPFAM" id="SSF57783">
    <property type="entry name" value="Zinc beta-ribbon"/>
    <property type="match status" value="1"/>
</dbReference>
<evidence type="ECO:0000313" key="4">
    <source>
        <dbReference type="EMBL" id="ABA49345.1"/>
    </source>
</evidence>
<dbReference type="EnsemblBacteria" id="ABA49345">
    <property type="protein sequence ID" value="ABA49345"/>
    <property type="gene ID" value="BURPS1710b_0482"/>
</dbReference>
<name>Q3JX07_BURP1</name>
<evidence type="ECO:0000259" key="3">
    <source>
        <dbReference type="Pfam" id="PF08274"/>
    </source>
</evidence>
<evidence type="ECO:0000313" key="5">
    <source>
        <dbReference type="Proteomes" id="UP000002700"/>
    </source>
</evidence>
<dbReference type="InterPro" id="IPR013987">
    <property type="entry name" value="YjdM_N"/>
</dbReference>
<accession>Q3JX07</accession>
<dbReference type="HOGENOM" id="CLU_134486_0_1_4"/>
<proteinExistence type="inferred from homology"/>
<dbReference type="NCBIfam" id="TIGR00686">
    <property type="entry name" value="phnA"/>
    <property type="match status" value="1"/>
</dbReference>
<dbReference type="Pfam" id="PF03831">
    <property type="entry name" value="YjdM"/>
    <property type="match status" value="1"/>
</dbReference>
<feature type="domain" description="Protein YjdM C-terminal" evidence="2">
    <location>
        <begin position="68"/>
        <end position="134"/>
    </location>
</feature>
<dbReference type="SUPFAM" id="SSF82057">
    <property type="entry name" value="Prokaryotic SH3-related domain"/>
    <property type="match status" value="1"/>
</dbReference>
<organism evidence="4 5">
    <name type="scientific">Burkholderia pseudomallei (strain 1710b)</name>
    <dbReference type="NCBI Taxonomy" id="320372"/>
    <lineage>
        <taxon>Bacteria</taxon>
        <taxon>Pseudomonadati</taxon>
        <taxon>Pseudomonadota</taxon>
        <taxon>Betaproteobacteria</taxon>
        <taxon>Burkholderiales</taxon>
        <taxon>Burkholderiaceae</taxon>
        <taxon>Burkholderia</taxon>
        <taxon>pseudomallei group</taxon>
    </lineage>
</organism>
<dbReference type="Proteomes" id="UP000002700">
    <property type="component" value="Chromosome I"/>
</dbReference>
<comment type="similarity">
    <text evidence="1">Belongs to the YjdM family.</text>
</comment>
<feature type="domain" description="Protein YjdM N-terminal" evidence="3">
    <location>
        <begin position="23"/>
        <end position="52"/>
    </location>
</feature>
<reference evidence="4 5" key="1">
    <citation type="submission" date="2005-09" db="EMBL/GenBank/DDBJ databases">
        <authorList>
            <person name="Woods D.E."/>
            <person name="Nierman W.C."/>
        </authorList>
    </citation>
    <scope>NUCLEOTIDE SEQUENCE [LARGE SCALE GENOMIC DNA]</scope>
    <source>
        <strain evidence="4 5">1710b</strain>
    </source>
</reference>
<dbReference type="InterPro" id="IPR004624">
    <property type="entry name" value="YjdM"/>
</dbReference>
<protein>
    <submittedName>
        <fullName evidence="4">Alkylphosphonate utilization operon protein PhnA</fullName>
    </submittedName>
</protein>
<gene>
    <name evidence="4" type="primary">phnA</name>
    <name evidence="4" type="ordered locus">BURPS1710b_0482</name>
</gene>
<dbReference type="PANTHER" id="PTHR30305:SF3">
    <property type="entry name" value="PROTEIN YJDM"/>
    <property type="match status" value="1"/>
</dbReference>